<gene>
    <name evidence="2" type="ORF">GCM10010517_33660</name>
</gene>
<organism evidence="2 3">
    <name type="scientific">Streptosporangium fragile</name>
    <dbReference type="NCBI Taxonomy" id="46186"/>
    <lineage>
        <taxon>Bacteria</taxon>
        <taxon>Bacillati</taxon>
        <taxon>Actinomycetota</taxon>
        <taxon>Actinomycetes</taxon>
        <taxon>Streptosporangiales</taxon>
        <taxon>Streptosporangiaceae</taxon>
        <taxon>Streptosporangium</taxon>
    </lineage>
</organism>
<dbReference type="RefSeq" id="WP_344972309.1">
    <property type="nucleotide sequence ID" value="NZ_BAAAVI010000021.1"/>
</dbReference>
<dbReference type="EMBL" id="BAAAVI010000021">
    <property type="protein sequence ID" value="GAA2873160.1"/>
    <property type="molecule type" value="Genomic_DNA"/>
</dbReference>
<dbReference type="Proteomes" id="UP001500831">
    <property type="component" value="Unassembled WGS sequence"/>
</dbReference>
<dbReference type="Gene3D" id="3.30.1490.70">
    <property type="match status" value="1"/>
</dbReference>
<proteinExistence type="predicted"/>
<reference evidence="3" key="1">
    <citation type="journal article" date="2019" name="Int. J. Syst. Evol. Microbiol.">
        <title>The Global Catalogue of Microorganisms (GCM) 10K type strain sequencing project: providing services to taxonomists for standard genome sequencing and annotation.</title>
        <authorList>
            <consortium name="The Broad Institute Genomics Platform"/>
            <consortium name="The Broad Institute Genome Sequencing Center for Infectious Disease"/>
            <person name="Wu L."/>
            <person name="Ma J."/>
        </authorList>
    </citation>
    <scope>NUCLEOTIDE SEQUENCE [LARGE SCALE GENOMIC DNA]</scope>
    <source>
        <strain evidence="3">JCM 6242</strain>
    </source>
</reference>
<evidence type="ECO:0000259" key="1">
    <source>
        <dbReference type="Pfam" id="PF09414"/>
    </source>
</evidence>
<evidence type="ECO:0000313" key="3">
    <source>
        <dbReference type="Proteomes" id="UP001500831"/>
    </source>
</evidence>
<dbReference type="Gene3D" id="3.30.470.30">
    <property type="entry name" value="DNA ligase/mRNA capping enzyme"/>
    <property type="match status" value="1"/>
</dbReference>
<dbReference type="InterPro" id="IPR021122">
    <property type="entry name" value="RNA_ligase_dom_REL/Rnl2"/>
</dbReference>
<sequence length="326" mass="35724">MSERYPKIAERWSDQPERGGTWVAEEKVHGANFALVSDGERTWPASRRGELDGEQLDSFFGVTGIWPFLATAASTVARGLRSRFGDLEEVVLYGELAGGRYPHPRVVEVKELEPVQTGVWYNPGLVWLGFDALVRTPAGRTWLGRAELEEHLAEAGLSCVPLLRRGRRAQVQETPVEFPTRVPALFGLPEVPDNHAEGYVVKPADSWPVEERGPRPMLKVKRPAFAEDARYDGARPFIPPPDGVTGVPGWLLAAAVERLTPPRVATARSKLGSGADHEALAEEIVADLLTDLADELGGLSEDERRRLGYAVSSAARLLVDSVTRVP</sequence>
<dbReference type="SUPFAM" id="SSF56091">
    <property type="entry name" value="DNA ligase/mRNA capping enzyme, catalytic domain"/>
    <property type="match status" value="1"/>
</dbReference>
<feature type="domain" description="RNA ligase" evidence="1">
    <location>
        <begin position="21"/>
        <end position="221"/>
    </location>
</feature>
<protein>
    <recommendedName>
        <fullName evidence="1">RNA ligase domain-containing protein</fullName>
    </recommendedName>
</protein>
<name>A0ABP6IDP3_9ACTN</name>
<keyword evidence="3" id="KW-1185">Reference proteome</keyword>
<dbReference type="Pfam" id="PF09414">
    <property type="entry name" value="RNA_ligase"/>
    <property type="match status" value="1"/>
</dbReference>
<comment type="caution">
    <text evidence="2">The sequence shown here is derived from an EMBL/GenBank/DDBJ whole genome shotgun (WGS) entry which is preliminary data.</text>
</comment>
<evidence type="ECO:0000313" key="2">
    <source>
        <dbReference type="EMBL" id="GAA2873160.1"/>
    </source>
</evidence>
<accession>A0ABP6IDP3</accession>